<dbReference type="GO" id="GO:0006396">
    <property type="term" value="P:RNA processing"/>
    <property type="evidence" value="ECO:0007669"/>
    <property type="project" value="TreeGrafter"/>
</dbReference>
<dbReference type="Proteomes" id="UP000019478">
    <property type="component" value="Unassembled WGS sequence"/>
</dbReference>
<dbReference type="OrthoDB" id="1882346at2759"/>
<reference evidence="3 4" key="1">
    <citation type="submission" date="2013-03" db="EMBL/GenBank/DDBJ databases">
        <title>The Genome Sequence of Capronia epimyces CBS 606.96.</title>
        <authorList>
            <consortium name="The Broad Institute Genomics Platform"/>
            <person name="Cuomo C."/>
            <person name="de Hoog S."/>
            <person name="Gorbushina A."/>
            <person name="Walker B."/>
            <person name="Young S.K."/>
            <person name="Zeng Q."/>
            <person name="Gargeya S."/>
            <person name="Fitzgerald M."/>
            <person name="Haas B."/>
            <person name="Abouelleil A."/>
            <person name="Allen A.W."/>
            <person name="Alvarado L."/>
            <person name="Arachchi H.M."/>
            <person name="Berlin A.M."/>
            <person name="Chapman S.B."/>
            <person name="Gainer-Dewar J."/>
            <person name="Goldberg J."/>
            <person name="Griggs A."/>
            <person name="Gujja S."/>
            <person name="Hansen M."/>
            <person name="Howarth C."/>
            <person name="Imamovic A."/>
            <person name="Ireland A."/>
            <person name="Larimer J."/>
            <person name="McCowan C."/>
            <person name="Murphy C."/>
            <person name="Pearson M."/>
            <person name="Poon T.W."/>
            <person name="Priest M."/>
            <person name="Roberts A."/>
            <person name="Saif S."/>
            <person name="Shea T."/>
            <person name="Sisk P."/>
            <person name="Sykes S."/>
            <person name="Wortman J."/>
            <person name="Nusbaum C."/>
            <person name="Birren B."/>
        </authorList>
    </citation>
    <scope>NUCLEOTIDE SEQUENCE [LARGE SCALE GENOMIC DNA]</scope>
    <source>
        <strain evidence="3 4">CBS 606.96</strain>
    </source>
</reference>
<evidence type="ECO:0000256" key="2">
    <source>
        <dbReference type="SAM" id="MobiDB-lite"/>
    </source>
</evidence>
<dbReference type="HOGENOM" id="CLU_003430_1_1_1"/>
<sequence length="1328" mass="148995">MLERASSCVEPVTHLLLRRLEPPVRSRRILGPSFWRNGADERSVPHWWPLYLDNIRAKSRSRARVEQGRNLVGSRRAAEQASHGRTASSSLRSDALSNFGPPPKRSSRAYTKPTKYDEKIPNPRHLNTNAVVAHADSDVEGHLKDFPKSRRQGILSACVNVSDDDASNVVFDHVDLSRGSGHLSIGLSAPTGPNADSSDVSIPDTVNDIERELRHSLDIHESLESEAMATRNLEVAWALFKQLPHQEAYAAEVFRVLSSSTVQQDLKVALRVFKLIPREVRGATDYERAARTAIQRNDYRQAISINAEATSRQLNQDCSTFLLLHTASHQLWNAAVQIWSMSFEPLTRDRQRLSALPIGRSLLKHVDKYQNLPLAVSNLAKEILDRRAVVMHQAGTLLHLGRELLHVLVKSGRLMREIAPASLISTLEFYKELGLLNPTVHLDAIHTLLRSARRPDRGELARLIYRHLRNNFPQFQPPPSMYGSVFSILSDEGAPSELYMYWLRQFALLHGAADKISYQKVLTALAAQGDIDGVQAVFMELCSVHSRPTDVAYFTPLLYVYARLGNPEGTEREFQRLQDWGLKPTLYCWNILLYAYARSFAPERAFDLFEKMKTEGVPPDVYTFGTLMGIVARSGDIDAVLEIIEQAQQYQIKGSYEMICGLVHSYCLNDQADIAERLAEATTKANFDGDPVKMWNYLLRHYAFQADSEGVLRVQESMNSLHLKPDEMTYAALMAALVVIGKTRDAAQILDSLNASVTLAATPFHYSIVLQGYAQEGNREMAEGVYREMRQLFPRLSPSSRLAMLHLQGLRSLDTNGSPHYASDYLGAILHELASQDRATRLPQPGFGRRKPVHALPSIYMEFMAGILASQGRTKQADKLLRRYETLSQSSYLDLDQSVQESINLRTTRLIVLTQQRDWGMVEKTWNSILDRAVRAARPYSATRKAPTTEEETLQASPVPPESATGIDMIGGPNFSFTSMITTPARGSPLDGPDLKVLFSQRHILEAPITRYLRALDIQSLHQTAVELVERLEKVGFSLTSKNWNFYVQMLTRSSDPKHWILACKTFEDRFLANTPPWRHLRAGKWSMPSSAKSAAAGSLEISRRKTLERLNRGHLIPSYVTAVHLAAILLESNRRAARGDVSINVELWASAPGTCRYIRRIPRSKDRIQGGVLRGRNILGNLQKRHRRHTHRQPRPNELVEQSTDPQLRGLGDGGVTFLDDVSYEGQLPRESRTETGGKTGSGPVQGALYNAHDRRLENRAETQGRLRADRTAVFDDATRCRRSGRSSLRKFGVVSPKTTPDGRHRSPVKSGDSGTGPERPEIDPGK</sequence>
<dbReference type="GO" id="GO:0007005">
    <property type="term" value="P:mitochondrion organization"/>
    <property type="evidence" value="ECO:0007669"/>
    <property type="project" value="TreeGrafter"/>
</dbReference>
<dbReference type="Gene3D" id="1.25.40.10">
    <property type="entry name" value="Tetratricopeptide repeat domain"/>
    <property type="match status" value="2"/>
</dbReference>
<evidence type="ECO:0000313" key="3">
    <source>
        <dbReference type="EMBL" id="EXJ77027.1"/>
    </source>
</evidence>
<feature type="region of interest" description="Disordered" evidence="2">
    <location>
        <begin position="941"/>
        <end position="962"/>
    </location>
</feature>
<dbReference type="GO" id="GO:0003729">
    <property type="term" value="F:mRNA binding"/>
    <property type="evidence" value="ECO:0007669"/>
    <property type="project" value="TreeGrafter"/>
</dbReference>
<feature type="compositionally biased region" description="Basic residues" evidence="2">
    <location>
        <begin position="1186"/>
        <end position="1195"/>
    </location>
</feature>
<dbReference type="PANTHER" id="PTHR47934:SF6">
    <property type="entry name" value="MITOCHONDRIAL GROUP I INTRON SPLICING FACTOR CCM1-RELATED"/>
    <property type="match status" value="1"/>
</dbReference>
<evidence type="ECO:0000256" key="1">
    <source>
        <dbReference type="PROSITE-ProRule" id="PRU00708"/>
    </source>
</evidence>
<dbReference type="RefSeq" id="XP_007738465.1">
    <property type="nucleotide sequence ID" value="XM_007740275.1"/>
</dbReference>
<feature type="region of interest" description="Disordered" evidence="2">
    <location>
        <begin position="1284"/>
        <end position="1328"/>
    </location>
</feature>
<feature type="compositionally biased region" description="Polar residues" evidence="2">
    <location>
        <begin position="83"/>
        <end position="96"/>
    </location>
</feature>
<dbReference type="NCBIfam" id="TIGR00756">
    <property type="entry name" value="PPR"/>
    <property type="match status" value="2"/>
</dbReference>
<accession>W9X985</accession>
<evidence type="ECO:0008006" key="5">
    <source>
        <dbReference type="Google" id="ProtNLM"/>
    </source>
</evidence>
<gene>
    <name evidence="3" type="ORF">A1O3_10184</name>
</gene>
<dbReference type="InterPro" id="IPR002885">
    <property type="entry name" value="PPR_rpt"/>
</dbReference>
<dbReference type="Pfam" id="PF13041">
    <property type="entry name" value="PPR_2"/>
    <property type="match status" value="1"/>
</dbReference>
<name>W9X985_9EURO</name>
<comment type="caution">
    <text evidence="3">The sequence shown here is derived from an EMBL/GenBank/DDBJ whole genome shotgun (WGS) entry which is preliminary data.</text>
</comment>
<dbReference type="GO" id="GO:0005739">
    <property type="term" value="C:mitochondrion"/>
    <property type="evidence" value="ECO:0007669"/>
    <property type="project" value="TreeGrafter"/>
</dbReference>
<dbReference type="eggNOG" id="KOG4197">
    <property type="taxonomic scope" value="Eukaryota"/>
</dbReference>
<dbReference type="EMBL" id="AMGY01000011">
    <property type="protein sequence ID" value="EXJ77027.1"/>
    <property type="molecule type" value="Genomic_DNA"/>
</dbReference>
<keyword evidence="4" id="KW-1185">Reference proteome</keyword>
<feature type="repeat" description="PPR" evidence="1">
    <location>
        <begin position="585"/>
        <end position="619"/>
    </location>
</feature>
<dbReference type="InterPro" id="IPR051114">
    <property type="entry name" value="Mito_RNA_Proc_CCM1"/>
</dbReference>
<feature type="region of interest" description="Disordered" evidence="2">
    <location>
        <begin position="66"/>
        <end position="123"/>
    </location>
</feature>
<feature type="repeat" description="PPR" evidence="1">
    <location>
        <begin position="550"/>
        <end position="584"/>
    </location>
</feature>
<dbReference type="Pfam" id="PF13812">
    <property type="entry name" value="PPR_3"/>
    <property type="match status" value="1"/>
</dbReference>
<protein>
    <recommendedName>
        <fullName evidence="5">Pentacotripeptide-repeat region of PRORP domain-containing protein</fullName>
    </recommendedName>
</protein>
<organism evidence="3 4">
    <name type="scientific">Capronia epimyces CBS 606.96</name>
    <dbReference type="NCBI Taxonomy" id="1182542"/>
    <lineage>
        <taxon>Eukaryota</taxon>
        <taxon>Fungi</taxon>
        <taxon>Dikarya</taxon>
        <taxon>Ascomycota</taxon>
        <taxon>Pezizomycotina</taxon>
        <taxon>Eurotiomycetes</taxon>
        <taxon>Chaetothyriomycetidae</taxon>
        <taxon>Chaetothyriales</taxon>
        <taxon>Herpotrichiellaceae</taxon>
        <taxon>Capronia</taxon>
    </lineage>
</organism>
<feature type="region of interest" description="Disordered" evidence="2">
    <location>
        <begin position="1186"/>
        <end position="1213"/>
    </location>
</feature>
<dbReference type="GeneID" id="19174265"/>
<dbReference type="Pfam" id="PF01535">
    <property type="entry name" value="PPR"/>
    <property type="match status" value="1"/>
</dbReference>
<feature type="region of interest" description="Disordered" evidence="2">
    <location>
        <begin position="1229"/>
        <end position="1254"/>
    </location>
</feature>
<evidence type="ECO:0000313" key="4">
    <source>
        <dbReference type="Proteomes" id="UP000019478"/>
    </source>
</evidence>
<dbReference type="PROSITE" id="PS51375">
    <property type="entry name" value="PPR"/>
    <property type="match status" value="3"/>
</dbReference>
<proteinExistence type="predicted"/>
<dbReference type="InterPro" id="IPR011990">
    <property type="entry name" value="TPR-like_helical_dom_sf"/>
</dbReference>
<feature type="repeat" description="PPR" evidence="1">
    <location>
        <begin position="762"/>
        <end position="792"/>
    </location>
</feature>
<dbReference type="STRING" id="1182542.W9X985"/>
<dbReference type="PANTHER" id="PTHR47934">
    <property type="entry name" value="PENTATRICOPEPTIDE REPEAT-CONTAINING PROTEIN PET309, MITOCHONDRIAL"/>
    <property type="match status" value="1"/>
</dbReference>